<dbReference type="InParanoid" id="A0A1B1YRP5"/>
<feature type="domain" description="YrdC-like" evidence="15">
    <location>
        <begin position="3"/>
        <end position="189"/>
    </location>
</feature>
<feature type="binding site" evidence="14">
    <location>
        <position position="171"/>
    </location>
    <ligand>
        <name>L-threonine</name>
        <dbReference type="ChEBI" id="CHEBI:57926"/>
    </ligand>
</feature>
<evidence type="ECO:0000256" key="12">
    <source>
        <dbReference type="ARBA" id="ARBA00048366"/>
    </source>
</evidence>
<protein>
    <recommendedName>
        <fullName evidence="4 13">Threonylcarbamoyl-AMP synthase</fullName>
        <shortName evidence="13">TC-AMP synthase</shortName>
        <ecNumber evidence="3 13">2.7.7.87</ecNumber>
    </recommendedName>
    <alternativeName>
        <fullName evidence="11 13">L-threonylcarbamoyladenylate synthase</fullName>
    </alternativeName>
</protein>
<organism evidence="16 17">
    <name type="scientific">Immundisolibacter cernigliae</name>
    <dbReference type="NCBI Taxonomy" id="1810504"/>
    <lineage>
        <taxon>Bacteria</taxon>
        <taxon>Pseudomonadati</taxon>
        <taxon>Pseudomonadota</taxon>
        <taxon>Gammaproteobacteria</taxon>
        <taxon>Immundisolibacterales</taxon>
        <taxon>Immundisolibacteraceae</taxon>
        <taxon>Immundisolibacter</taxon>
    </lineage>
</organism>
<dbReference type="GO" id="GO:0006450">
    <property type="term" value="P:regulation of translational fidelity"/>
    <property type="evidence" value="ECO:0007669"/>
    <property type="project" value="TreeGrafter"/>
</dbReference>
<feature type="binding site" evidence="14">
    <location>
        <position position="131"/>
    </location>
    <ligand>
        <name>L-threonine</name>
        <dbReference type="ChEBI" id="CHEBI:57926"/>
    </ligand>
</feature>
<dbReference type="EMBL" id="CP014671">
    <property type="protein sequence ID" value="ANX03357.1"/>
    <property type="molecule type" value="Genomic_DNA"/>
</dbReference>
<evidence type="ECO:0000259" key="15">
    <source>
        <dbReference type="PROSITE" id="PS51163"/>
    </source>
</evidence>
<feature type="binding site" evidence="14">
    <location>
        <position position="48"/>
    </location>
    <ligand>
        <name>ATP</name>
        <dbReference type="ChEBI" id="CHEBI:30616"/>
    </ligand>
</feature>
<feature type="binding site" evidence="14">
    <location>
        <position position="133"/>
    </location>
    <ligand>
        <name>ATP</name>
        <dbReference type="ChEBI" id="CHEBI:30616"/>
    </ligand>
</feature>
<evidence type="ECO:0000313" key="17">
    <source>
        <dbReference type="Proteomes" id="UP000092952"/>
    </source>
</evidence>
<feature type="binding site" evidence="14">
    <location>
        <position position="57"/>
    </location>
    <ligand>
        <name>L-threonine</name>
        <dbReference type="ChEBI" id="CHEBI:57926"/>
    </ligand>
</feature>
<feature type="binding site" evidence="14">
    <location>
        <position position="111"/>
    </location>
    <ligand>
        <name>L-threonine</name>
        <dbReference type="ChEBI" id="CHEBI:57926"/>
    </ligand>
</feature>
<evidence type="ECO:0000256" key="3">
    <source>
        <dbReference type="ARBA" id="ARBA00012584"/>
    </source>
</evidence>
<evidence type="ECO:0000256" key="10">
    <source>
        <dbReference type="ARBA" id="ARBA00022840"/>
    </source>
</evidence>
<evidence type="ECO:0000256" key="7">
    <source>
        <dbReference type="ARBA" id="ARBA00022694"/>
    </source>
</evidence>
<evidence type="ECO:0000313" key="16">
    <source>
        <dbReference type="EMBL" id="ANX03357.1"/>
    </source>
</evidence>
<sequence length="317" mass="32543">MTDALIAKAVALLRAGQLVVLPTETVYGLGADALNPVAVARIFALKGRPAEHPLIVHLPPDEPLENWAAAVPPPARALARAFWPGPLTMILARGARVPRAVTGGQDTVALRVPDHPLALALLRAFGSGIAAPSANRFGHISPTTAAHVRDEFGAAVPLILDGGPCRVGIESTIVDLSRGAPVVLRPGAIGAADIARVIGSTATADGATAAGSAPRVSGLLARHYAPRTPAELVVGAVLPGRLAELAALGQTVGVLALGRSVGENGIALADDPAAYGQGLYAALRALDRRGFSRLLIEAPPRDESWRAVNDRLQRAVA</sequence>
<feature type="binding site" evidence="14">
    <location>
        <position position="224"/>
    </location>
    <ligand>
        <name>ATP</name>
        <dbReference type="ChEBI" id="CHEBI:30616"/>
    </ligand>
</feature>
<dbReference type="PANTHER" id="PTHR17490:SF16">
    <property type="entry name" value="THREONYLCARBAMOYL-AMP SYNTHASE"/>
    <property type="match status" value="1"/>
</dbReference>
<feature type="binding site" evidence="14">
    <location>
        <position position="107"/>
    </location>
    <ligand>
        <name>ATP</name>
        <dbReference type="ChEBI" id="CHEBI:30616"/>
    </ligand>
</feature>
<dbReference type="EC" id="2.7.7.87" evidence="3 13"/>
<dbReference type="FunFam" id="3.90.870.10:FF:000009">
    <property type="entry name" value="Threonylcarbamoyl-AMP synthase, putative"/>
    <property type="match status" value="1"/>
</dbReference>
<dbReference type="KEGG" id="gbi:PG2T_03565"/>
<dbReference type="InterPro" id="IPR017945">
    <property type="entry name" value="DHBP_synth_RibB-like_a/b_dom"/>
</dbReference>
<dbReference type="GO" id="GO:0003725">
    <property type="term" value="F:double-stranded RNA binding"/>
    <property type="evidence" value="ECO:0007669"/>
    <property type="project" value="UniProtKB-UniRule"/>
</dbReference>
<evidence type="ECO:0000256" key="6">
    <source>
        <dbReference type="ARBA" id="ARBA00022679"/>
    </source>
</evidence>
<comment type="subcellular location">
    <subcellularLocation>
        <location evidence="1 13">Cytoplasm</location>
    </subcellularLocation>
</comment>
<dbReference type="InterPro" id="IPR010923">
    <property type="entry name" value="T(6)A37_SUA5"/>
</dbReference>
<dbReference type="GO" id="GO:0008033">
    <property type="term" value="P:tRNA processing"/>
    <property type="evidence" value="ECO:0007669"/>
    <property type="project" value="UniProtKB-KW"/>
</dbReference>
<dbReference type="Pfam" id="PF01300">
    <property type="entry name" value="Sua5_yciO_yrdC"/>
    <property type="match status" value="1"/>
</dbReference>
<keyword evidence="9 13" id="KW-0547">Nucleotide-binding</keyword>
<proteinExistence type="inferred from homology"/>
<evidence type="ECO:0000256" key="13">
    <source>
        <dbReference type="PIRNR" id="PIRNR004930"/>
    </source>
</evidence>
<dbReference type="PROSITE" id="PS51163">
    <property type="entry name" value="YRDC"/>
    <property type="match status" value="1"/>
</dbReference>
<dbReference type="NCBIfam" id="TIGR00057">
    <property type="entry name" value="L-threonylcarbamoyladenylate synthase"/>
    <property type="match status" value="1"/>
</dbReference>
<comment type="catalytic activity">
    <reaction evidence="12 13">
        <text>L-threonine + hydrogencarbonate + ATP = L-threonylcarbamoyladenylate + diphosphate + H2O</text>
        <dbReference type="Rhea" id="RHEA:36407"/>
        <dbReference type="ChEBI" id="CHEBI:15377"/>
        <dbReference type="ChEBI" id="CHEBI:17544"/>
        <dbReference type="ChEBI" id="CHEBI:30616"/>
        <dbReference type="ChEBI" id="CHEBI:33019"/>
        <dbReference type="ChEBI" id="CHEBI:57926"/>
        <dbReference type="ChEBI" id="CHEBI:73682"/>
        <dbReference type="EC" id="2.7.7.87"/>
    </reaction>
</comment>
<name>A0A1B1YRP5_9GAMM</name>
<accession>A0A1B1YRP5</accession>
<evidence type="ECO:0000256" key="9">
    <source>
        <dbReference type="ARBA" id="ARBA00022741"/>
    </source>
</evidence>
<evidence type="ECO:0000256" key="14">
    <source>
        <dbReference type="PIRSR" id="PIRSR004930-1"/>
    </source>
</evidence>
<dbReference type="InterPro" id="IPR005145">
    <property type="entry name" value="Sua5_C"/>
</dbReference>
<dbReference type="Proteomes" id="UP000092952">
    <property type="component" value="Chromosome"/>
</dbReference>
<feature type="binding site" evidence="14">
    <location>
        <position position="25"/>
    </location>
    <ligand>
        <name>L-threonine</name>
        <dbReference type="ChEBI" id="CHEBI:57926"/>
    </ligand>
</feature>
<dbReference type="STRING" id="1810504.PG2T_03565"/>
<dbReference type="PANTHER" id="PTHR17490">
    <property type="entry name" value="SUA5"/>
    <property type="match status" value="1"/>
</dbReference>
<evidence type="ECO:0000256" key="8">
    <source>
        <dbReference type="ARBA" id="ARBA00022695"/>
    </source>
</evidence>
<comment type="similarity">
    <text evidence="2 13">Belongs to the SUA5 family.</text>
</comment>
<dbReference type="GO" id="GO:0061710">
    <property type="term" value="F:L-threonylcarbamoyladenylate synthase"/>
    <property type="evidence" value="ECO:0007669"/>
    <property type="project" value="UniProtKB-EC"/>
</dbReference>
<dbReference type="InterPro" id="IPR050156">
    <property type="entry name" value="TC-AMP_synthase_SUA5"/>
</dbReference>
<dbReference type="SUPFAM" id="SSF55821">
    <property type="entry name" value="YrdC/RibB"/>
    <property type="match status" value="1"/>
</dbReference>
<evidence type="ECO:0000256" key="1">
    <source>
        <dbReference type="ARBA" id="ARBA00004496"/>
    </source>
</evidence>
<keyword evidence="17" id="KW-1185">Reference proteome</keyword>
<dbReference type="RefSeq" id="WP_068802860.1">
    <property type="nucleotide sequence ID" value="NZ_CP014671.1"/>
</dbReference>
<dbReference type="InterPro" id="IPR006070">
    <property type="entry name" value="Sua5-like_dom"/>
</dbReference>
<dbReference type="GO" id="GO:0005524">
    <property type="term" value="F:ATP binding"/>
    <property type="evidence" value="ECO:0007669"/>
    <property type="project" value="UniProtKB-UniRule"/>
</dbReference>
<dbReference type="AlphaFoldDB" id="A0A1B1YRP5"/>
<dbReference type="Gene3D" id="3.90.870.10">
    <property type="entry name" value="DHBP synthase"/>
    <property type="match status" value="1"/>
</dbReference>
<dbReference type="PIRSF" id="PIRSF004930">
    <property type="entry name" value="Tln_factor_SUA5"/>
    <property type="match status" value="1"/>
</dbReference>
<keyword evidence="7 13" id="KW-0819">tRNA processing</keyword>
<dbReference type="Pfam" id="PF03481">
    <property type="entry name" value="Sua5_C"/>
    <property type="match status" value="1"/>
</dbReference>
<dbReference type="GO" id="GO:0005737">
    <property type="term" value="C:cytoplasm"/>
    <property type="evidence" value="ECO:0007669"/>
    <property type="project" value="UniProtKB-SubCell"/>
</dbReference>
<keyword evidence="5 13" id="KW-0963">Cytoplasm</keyword>
<feature type="binding site" evidence="14">
    <location>
        <position position="141"/>
    </location>
    <ligand>
        <name>ATP</name>
        <dbReference type="ChEBI" id="CHEBI:30616"/>
    </ligand>
</feature>
<keyword evidence="8 13" id="KW-0548">Nucleotidyltransferase</keyword>
<evidence type="ECO:0000256" key="2">
    <source>
        <dbReference type="ARBA" id="ARBA00007663"/>
    </source>
</evidence>
<reference evidence="17" key="1">
    <citation type="submission" date="2016-03" db="EMBL/GenBank/DDBJ databases">
        <title>Complete genome sequence of Solimmundus cernigliae, representing a novel lineage of polycyclic aromatic hydrocarbon degraders within the Gammaproteobacteria.</title>
        <authorList>
            <person name="Singleton D.R."/>
            <person name="Dickey A.N."/>
            <person name="Scholl E.H."/>
            <person name="Wright F.A."/>
            <person name="Aitken M.D."/>
        </authorList>
    </citation>
    <scope>NUCLEOTIDE SEQUENCE [LARGE SCALE GENOMIC DNA]</scope>
    <source>
        <strain evidence="17">TR3.2</strain>
    </source>
</reference>
<dbReference type="GO" id="GO:0000049">
    <property type="term" value="F:tRNA binding"/>
    <property type="evidence" value="ECO:0007669"/>
    <property type="project" value="TreeGrafter"/>
</dbReference>
<dbReference type="Gene3D" id="3.40.50.11030">
    <property type="entry name" value="Threonylcarbamoyl-AMP synthase, C-terminal domain"/>
    <property type="match status" value="1"/>
</dbReference>
<keyword evidence="6 13" id="KW-0808">Transferase</keyword>
<evidence type="ECO:0000256" key="5">
    <source>
        <dbReference type="ARBA" id="ARBA00022490"/>
    </source>
</evidence>
<feature type="binding site" evidence="14">
    <location>
        <position position="185"/>
    </location>
    <ligand>
        <name>ATP</name>
        <dbReference type="ChEBI" id="CHEBI:30616"/>
    </ligand>
</feature>
<evidence type="ECO:0000256" key="4">
    <source>
        <dbReference type="ARBA" id="ARBA00015492"/>
    </source>
</evidence>
<keyword evidence="10 13" id="KW-0067">ATP-binding</keyword>
<evidence type="ECO:0000256" key="11">
    <source>
        <dbReference type="ARBA" id="ARBA00029774"/>
    </source>
</evidence>
<dbReference type="InterPro" id="IPR038385">
    <property type="entry name" value="Sua5/YwlC_C"/>
</dbReference>
<comment type="function">
    <text evidence="13">Required for the formation of a threonylcarbamoyl group on adenosine at position 37 (t(6)A37) in tRNAs that read codons beginning with adenine.</text>
</comment>
<gene>
    <name evidence="16" type="ORF">PG2T_03565</name>
</gene>